<keyword evidence="1" id="KW-0472">Membrane</keyword>
<sequence length="45" mass="5375">MFGALRDNVFLLKLFALCVFFGYLLLVVSTCFLFLLVRFFIFRIF</sequence>
<feature type="transmembrane region" description="Helical" evidence="1">
    <location>
        <begin position="14"/>
        <end position="41"/>
    </location>
</feature>
<name>A0A6V7XRW6_MELEN</name>
<evidence type="ECO:0000256" key="1">
    <source>
        <dbReference type="SAM" id="Phobius"/>
    </source>
</evidence>
<evidence type="ECO:0000313" key="3">
    <source>
        <dbReference type="Proteomes" id="UP000580250"/>
    </source>
</evidence>
<proteinExistence type="predicted"/>
<dbReference type="EMBL" id="CAJEWN010002131">
    <property type="protein sequence ID" value="CAD2202089.1"/>
    <property type="molecule type" value="Genomic_DNA"/>
</dbReference>
<dbReference type="Proteomes" id="UP000580250">
    <property type="component" value="Unassembled WGS sequence"/>
</dbReference>
<evidence type="ECO:0000313" key="2">
    <source>
        <dbReference type="EMBL" id="CAD2202089.1"/>
    </source>
</evidence>
<comment type="caution">
    <text evidence="2">The sequence shown here is derived from an EMBL/GenBank/DDBJ whole genome shotgun (WGS) entry which is preliminary data.</text>
</comment>
<dbReference type="AlphaFoldDB" id="A0A6V7XRW6"/>
<keyword evidence="1" id="KW-0812">Transmembrane</keyword>
<organism evidence="2 3">
    <name type="scientific">Meloidogyne enterolobii</name>
    <name type="common">Root-knot nematode worm</name>
    <name type="synonym">Meloidogyne mayaguensis</name>
    <dbReference type="NCBI Taxonomy" id="390850"/>
    <lineage>
        <taxon>Eukaryota</taxon>
        <taxon>Metazoa</taxon>
        <taxon>Ecdysozoa</taxon>
        <taxon>Nematoda</taxon>
        <taxon>Chromadorea</taxon>
        <taxon>Rhabditida</taxon>
        <taxon>Tylenchina</taxon>
        <taxon>Tylenchomorpha</taxon>
        <taxon>Tylenchoidea</taxon>
        <taxon>Meloidogynidae</taxon>
        <taxon>Meloidogyninae</taxon>
        <taxon>Meloidogyne</taxon>
    </lineage>
</organism>
<accession>A0A6V7XRW6</accession>
<reference evidence="2 3" key="1">
    <citation type="submission" date="2020-08" db="EMBL/GenBank/DDBJ databases">
        <authorList>
            <person name="Koutsovoulos G."/>
            <person name="Danchin GJ E."/>
        </authorList>
    </citation>
    <scope>NUCLEOTIDE SEQUENCE [LARGE SCALE GENOMIC DNA]</scope>
</reference>
<keyword evidence="1" id="KW-1133">Transmembrane helix</keyword>
<gene>
    <name evidence="2" type="ORF">MENT_LOCUS55699</name>
</gene>
<protein>
    <submittedName>
        <fullName evidence="2">Uncharacterized protein</fullName>
    </submittedName>
</protein>